<name>I4Y5R3_WALMC</name>
<dbReference type="KEGG" id="wse:WALSEDRAFT_61558"/>
<reference evidence="1 2" key="1">
    <citation type="journal article" date="2012" name="Fungal Genet. Biol.">
        <title>The genome of the xerotolerant mold Wallemia sebi reveals adaptations to osmotic stress and suggests cryptic sexual reproduction.</title>
        <authorList>
            <person name="Padamsee M."/>
            <person name="Kumar T.K.A."/>
            <person name="Riley R."/>
            <person name="Binder M."/>
            <person name="Boyd A."/>
            <person name="Calvo A.M."/>
            <person name="Furukawa K."/>
            <person name="Hesse C."/>
            <person name="Hohmann S."/>
            <person name="James T.Y."/>
            <person name="LaButti K."/>
            <person name="Lapidus A."/>
            <person name="Lindquist E."/>
            <person name="Lucas S."/>
            <person name="Miller K."/>
            <person name="Shantappa S."/>
            <person name="Grigoriev I.V."/>
            <person name="Hibbett D.S."/>
            <person name="McLaughlin D.J."/>
            <person name="Spatafora J.W."/>
            <person name="Aime M.C."/>
        </authorList>
    </citation>
    <scope>NUCLEOTIDE SEQUENCE [LARGE SCALE GENOMIC DNA]</scope>
    <source>
        <strain evidence="2">ATCC MYA-4683 / CBS 633.66</strain>
    </source>
</reference>
<organism evidence="1 2">
    <name type="scientific">Wallemia mellicola (strain ATCC MYA-4683 / CBS 633.66)</name>
    <name type="common">Wallemia sebi (CBS 633.66)</name>
    <dbReference type="NCBI Taxonomy" id="671144"/>
    <lineage>
        <taxon>Eukaryota</taxon>
        <taxon>Fungi</taxon>
        <taxon>Dikarya</taxon>
        <taxon>Basidiomycota</taxon>
        <taxon>Wallemiomycotina</taxon>
        <taxon>Wallemiomycetes</taxon>
        <taxon>Wallemiales</taxon>
        <taxon>Wallemiaceae</taxon>
        <taxon>Wallemia</taxon>
    </lineage>
</organism>
<dbReference type="RefSeq" id="XP_006960697.1">
    <property type="nucleotide sequence ID" value="XM_006960635.1"/>
</dbReference>
<keyword evidence="2" id="KW-1185">Reference proteome</keyword>
<evidence type="ECO:0000313" key="1">
    <source>
        <dbReference type="EMBL" id="EIM19305.1"/>
    </source>
</evidence>
<dbReference type="HOGENOM" id="CLU_3034141_0_0_1"/>
<dbReference type="Proteomes" id="UP000005242">
    <property type="component" value="Unassembled WGS sequence"/>
</dbReference>
<protein>
    <submittedName>
        <fullName evidence="1">Uncharacterized protein</fullName>
    </submittedName>
</protein>
<evidence type="ECO:0000313" key="2">
    <source>
        <dbReference type="Proteomes" id="UP000005242"/>
    </source>
</evidence>
<dbReference type="InParanoid" id="I4Y5R3"/>
<dbReference type="EMBL" id="JH668253">
    <property type="protein sequence ID" value="EIM19305.1"/>
    <property type="molecule type" value="Genomic_DNA"/>
</dbReference>
<proteinExistence type="predicted"/>
<dbReference type="GeneID" id="18474604"/>
<gene>
    <name evidence="1" type="ORF">WALSEDRAFT_61558</name>
</gene>
<sequence length="55" mass="6445">MLDRTANMKICFVYLLDPNSPQKTRSREHSSVCESWTLSIKHRRKAKHIKSEISS</sequence>
<accession>I4Y5R3</accession>
<dbReference type="AlphaFoldDB" id="I4Y5R3"/>